<dbReference type="SUPFAM" id="SSF50494">
    <property type="entry name" value="Trypsin-like serine proteases"/>
    <property type="match status" value="1"/>
</dbReference>
<feature type="chain" id="PRO_5011991076" evidence="6">
    <location>
        <begin position="18"/>
        <end position="347"/>
    </location>
</feature>
<evidence type="ECO:0000259" key="7">
    <source>
        <dbReference type="PROSITE" id="PS50240"/>
    </source>
</evidence>
<proteinExistence type="predicted"/>
<dbReference type="PANTHER" id="PTHR24252">
    <property type="entry name" value="ACROSIN-RELATED"/>
    <property type="match status" value="1"/>
</dbReference>
<protein>
    <submittedName>
        <fullName evidence="8">Mite allergen Der p 3</fullName>
    </submittedName>
</protein>
<reference evidence="8 9" key="1">
    <citation type="submission" date="2015-12" db="EMBL/GenBank/DDBJ databases">
        <title>The genome of Folsomia candida.</title>
        <authorList>
            <person name="Faddeeva A."/>
            <person name="Derks M.F."/>
            <person name="Anvar Y."/>
            <person name="Smit S."/>
            <person name="Van Straalen N."/>
            <person name="Roelofs D."/>
        </authorList>
    </citation>
    <scope>NUCLEOTIDE SEQUENCE [LARGE SCALE GENOMIC DNA]</scope>
    <source>
        <strain evidence="8 9">VU population</strain>
        <tissue evidence="8">Whole body</tissue>
    </source>
</reference>
<keyword evidence="6" id="KW-0732">Signal</keyword>
<dbReference type="Pfam" id="PF00089">
    <property type="entry name" value="Trypsin"/>
    <property type="match status" value="1"/>
</dbReference>
<dbReference type="FunFam" id="2.40.10.10:FF:000006">
    <property type="entry name" value="Serine proteinase stubble"/>
    <property type="match status" value="1"/>
</dbReference>
<dbReference type="EMBL" id="LNIX01000021">
    <property type="protein sequence ID" value="OXA43669.1"/>
    <property type="molecule type" value="Genomic_DNA"/>
</dbReference>
<evidence type="ECO:0000313" key="8">
    <source>
        <dbReference type="EMBL" id="OXA43669.1"/>
    </source>
</evidence>
<organism evidence="8 9">
    <name type="scientific">Folsomia candida</name>
    <name type="common">Springtail</name>
    <dbReference type="NCBI Taxonomy" id="158441"/>
    <lineage>
        <taxon>Eukaryota</taxon>
        <taxon>Metazoa</taxon>
        <taxon>Ecdysozoa</taxon>
        <taxon>Arthropoda</taxon>
        <taxon>Hexapoda</taxon>
        <taxon>Collembola</taxon>
        <taxon>Entomobryomorpha</taxon>
        <taxon>Isotomoidea</taxon>
        <taxon>Isotomidae</taxon>
        <taxon>Proisotominae</taxon>
        <taxon>Folsomia</taxon>
    </lineage>
</organism>
<dbReference type="Gene3D" id="2.40.10.10">
    <property type="entry name" value="Trypsin-like serine proteases"/>
    <property type="match status" value="1"/>
</dbReference>
<dbReference type="InterPro" id="IPR043504">
    <property type="entry name" value="Peptidase_S1_PA_chymotrypsin"/>
</dbReference>
<evidence type="ECO:0000256" key="2">
    <source>
        <dbReference type="ARBA" id="ARBA00022801"/>
    </source>
</evidence>
<dbReference type="SMART" id="SM00020">
    <property type="entry name" value="Tryp_SPc"/>
    <property type="match status" value="1"/>
</dbReference>
<dbReference type="PROSITE" id="PS50240">
    <property type="entry name" value="TRYPSIN_DOM"/>
    <property type="match status" value="1"/>
</dbReference>
<dbReference type="InterPro" id="IPR033116">
    <property type="entry name" value="TRYPSIN_SER"/>
</dbReference>
<dbReference type="PROSITE" id="PS00135">
    <property type="entry name" value="TRYPSIN_SER"/>
    <property type="match status" value="1"/>
</dbReference>
<keyword evidence="9" id="KW-1185">Reference proteome</keyword>
<dbReference type="GO" id="GO:0004252">
    <property type="term" value="F:serine-type endopeptidase activity"/>
    <property type="evidence" value="ECO:0007669"/>
    <property type="project" value="InterPro"/>
</dbReference>
<feature type="domain" description="Peptidase S1" evidence="7">
    <location>
        <begin position="100"/>
        <end position="340"/>
    </location>
</feature>
<gene>
    <name evidence="8" type="ORF">Fcan01_21472</name>
</gene>
<keyword evidence="1 5" id="KW-0645">Protease</keyword>
<name>A0A226DES5_FOLCA</name>
<dbReference type="AlphaFoldDB" id="A0A226DES5"/>
<dbReference type="InterPro" id="IPR001254">
    <property type="entry name" value="Trypsin_dom"/>
</dbReference>
<keyword evidence="4" id="KW-1015">Disulfide bond</keyword>
<dbReference type="PROSITE" id="PS00134">
    <property type="entry name" value="TRYPSIN_HIS"/>
    <property type="match status" value="1"/>
</dbReference>
<dbReference type="OrthoDB" id="10012881at2759"/>
<sequence length="347" mass="37270">MEKITIVLLSTALVAFAGSISTPPDSDSGIHNFATIEDLSNKVQDEEVETPRPFLLEPETTIEVVAPPPLKNAVRTPPVEGERHVVGSETCLCGRSIAKIVGGEDARINDLPWTALLYKRGFFGGRSPYCGGTLINSLYVLTAAHCVDGMSNRSIEVVLKEENLSSTVESKTYTFKVSKIIQHPKYSRRTIDSDIALLRLSSPVELSASGPFVPACVPKNNEQTYEGQNATVAGWGAVKQGGSVSKVLKRVDVPILSNQACNMTKYAGKITDNMLCAGDVEKGGKDSCQGDSGGPLVVDVYKRKMIVGVVSWGYGCAKPNSPGVYSRVANFADWIVSQTSDATYCNE</sequence>
<dbReference type="STRING" id="158441.A0A226DES5"/>
<evidence type="ECO:0000256" key="6">
    <source>
        <dbReference type="SAM" id="SignalP"/>
    </source>
</evidence>
<evidence type="ECO:0000256" key="3">
    <source>
        <dbReference type="ARBA" id="ARBA00022825"/>
    </source>
</evidence>
<dbReference type="GO" id="GO:0006508">
    <property type="term" value="P:proteolysis"/>
    <property type="evidence" value="ECO:0007669"/>
    <property type="project" value="UniProtKB-KW"/>
</dbReference>
<dbReference type="InterPro" id="IPR018114">
    <property type="entry name" value="TRYPSIN_HIS"/>
</dbReference>
<accession>A0A226DES5</accession>
<comment type="caution">
    <text evidence="8">The sequence shown here is derived from an EMBL/GenBank/DDBJ whole genome shotgun (WGS) entry which is preliminary data.</text>
</comment>
<dbReference type="Proteomes" id="UP000198287">
    <property type="component" value="Unassembled WGS sequence"/>
</dbReference>
<evidence type="ECO:0000313" key="9">
    <source>
        <dbReference type="Proteomes" id="UP000198287"/>
    </source>
</evidence>
<evidence type="ECO:0000256" key="5">
    <source>
        <dbReference type="RuleBase" id="RU363034"/>
    </source>
</evidence>
<dbReference type="CDD" id="cd00190">
    <property type="entry name" value="Tryp_SPc"/>
    <property type="match status" value="1"/>
</dbReference>
<dbReference type="InterPro" id="IPR001314">
    <property type="entry name" value="Peptidase_S1A"/>
</dbReference>
<keyword evidence="2 5" id="KW-0378">Hydrolase</keyword>
<evidence type="ECO:0000256" key="4">
    <source>
        <dbReference type="ARBA" id="ARBA00023157"/>
    </source>
</evidence>
<dbReference type="PANTHER" id="PTHR24252:SF7">
    <property type="entry name" value="HYALIN"/>
    <property type="match status" value="1"/>
</dbReference>
<evidence type="ECO:0000256" key="1">
    <source>
        <dbReference type="ARBA" id="ARBA00022670"/>
    </source>
</evidence>
<feature type="signal peptide" evidence="6">
    <location>
        <begin position="1"/>
        <end position="17"/>
    </location>
</feature>
<dbReference type="InterPro" id="IPR009003">
    <property type="entry name" value="Peptidase_S1_PA"/>
</dbReference>
<dbReference type="PRINTS" id="PR00722">
    <property type="entry name" value="CHYMOTRYPSIN"/>
</dbReference>
<keyword evidence="3 5" id="KW-0720">Serine protease</keyword>